<dbReference type="CDD" id="cd00593">
    <property type="entry name" value="RIBOc"/>
    <property type="match status" value="2"/>
</dbReference>
<comment type="similarity">
    <text evidence="12 13">Belongs to the helicase family. Dicer subfamily.</text>
</comment>
<dbReference type="EMBL" id="JACSDZ010000003">
    <property type="protein sequence ID" value="KAF7410389.1"/>
    <property type="molecule type" value="Genomic_DNA"/>
</dbReference>
<dbReference type="InterPro" id="IPR003100">
    <property type="entry name" value="PAZ_dom"/>
</dbReference>
<dbReference type="GO" id="GO:0006309">
    <property type="term" value="P:apoptotic DNA fragmentation"/>
    <property type="evidence" value="ECO:0007669"/>
    <property type="project" value="TreeGrafter"/>
</dbReference>
<dbReference type="SMART" id="SM00490">
    <property type="entry name" value="HELICc"/>
    <property type="match status" value="1"/>
</dbReference>
<dbReference type="GO" id="GO:0030422">
    <property type="term" value="P:siRNA processing"/>
    <property type="evidence" value="ECO:0007669"/>
    <property type="project" value="InterPro"/>
</dbReference>
<evidence type="ECO:0000256" key="10">
    <source>
        <dbReference type="ARBA" id="ARBA00022884"/>
    </source>
</evidence>
<dbReference type="InterPro" id="IPR014720">
    <property type="entry name" value="dsRBD_dom"/>
</dbReference>
<evidence type="ECO:0000259" key="14">
    <source>
        <dbReference type="PROSITE" id="PS50137"/>
    </source>
</evidence>
<dbReference type="Pfam" id="PF02170">
    <property type="entry name" value="PAZ"/>
    <property type="match status" value="1"/>
</dbReference>
<evidence type="ECO:0000313" key="20">
    <source>
        <dbReference type="EMBL" id="KAF7410389.1"/>
    </source>
</evidence>
<dbReference type="GO" id="GO:0070578">
    <property type="term" value="C:RISC-loading complex"/>
    <property type="evidence" value="ECO:0007669"/>
    <property type="project" value="TreeGrafter"/>
</dbReference>
<dbReference type="SMART" id="SM00949">
    <property type="entry name" value="PAZ"/>
    <property type="match status" value="1"/>
</dbReference>
<evidence type="ECO:0000256" key="4">
    <source>
        <dbReference type="ARBA" id="ARBA00022723"/>
    </source>
</evidence>
<keyword evidence="10 13" id="KW-0694">RNA-binding</keyword>
<gene>
    <name evidence="20" type="ORF">HZH68_004770</name>
</gene>
<evidence type="ECO:0000256" key="1">
    <source>
        <dbReference type="ARBA" id="ARBA00001936"/>
    </source>
</evidence>
<dbReference type="PROSITE" id="PS50821">
    <property type="entry name" value="PAZ"/>
    <property type="match status" value="1"/>
</dbReference>
<dbReference type="GO" id="GO:0046872">
    <property type="term" value="F:metal ion binding"/>
    <property type="evidence" value="ECO:0007669"/>
    <property type="project" value="UniProtKB-KW"/>
</dbReference>
<feature type="domain" description="RNase III" evidence="15">
    <location>
        <begin position="1068"/>
        <end position="1238"/>
    </location>
</feature>
<accession>A0A834NJQ7</accession>
<dbReference type="Gene3D" id="3.40.50.300">
    <property type="entry name" value="P-loop containing nucleotide triphosphate hydrolases"/>
    <property type="match status" value="2"/>
</dbReference>
<evidence type="ECO:0000256" key="9">
    <source>
        <dbReference type="ARBA" id="ARBA00022842"/>
    </source>
</evidence>
<evidence type="ECO:0000256" key="3">
    <source>
        <dbReference type="ARBA" id="ARBA00022722"/>
    </source>
</evidence>
<dbReference type="CDD" id="cd18034">
    <property type="entry name" value="DEXHc_dicer"/>
    <property type="match status" value="1"/>
</dbReference>
<keyword evidence="6" id="KW-0378">Hydrolase</keyword>
<dbReference type="InterPro" id="IPR048512">
    <property type="entry name" value="Dicer_platform"/>
</dbReference>
<dbReference type="PANTHER" id="PTHR14950:SF36">
    <property type="entry name" value="ENDORIBONUCLEASE DCR-2"/>
    <property type="match status" value="1"/>
</dbReference>
<dbReference type="FunFam" id="3.40.50.300:FF:000628">
    <property type="entry name" value="Endoribonuclease Dicer"/>
    <property type="match status" value="1"/>
</dbReference>
<evidence type="ECO:0000259" key="19">
    <source>
        <dbReference type="PROSITE" id="PS51327"/>
    </source>
</evidence>
<dbReference type="Proteomes" id="UP000617340">
    <property type="component" value="Unassembled WGS sequence"/>
</dbReference>
<dbReference type="SMART" id="SM00487">
    <property type="entry name" value="DEXDc"/>
    <property type="match status" value="1"/>
</dbReference>
<keyword evidence="4" id="KW-0479">Metal-binding</keyword>
<keyword evidence="5" id="KW-0547">Nucleotide-binding</keyword>
<dbReference type="InterPro" id="IPR005034">
    <property type="entry name" value="Dicer_dimerisation"/>
</dbReference>
<evidence type="ECO:0000256" key="2">
    <source>
        <dbReference type="ARBA" id="ARBA00001946"/>
    </source>
</evidence>
<keyword evidence="7" id="KW-0347">Helicase</keyword>
<evidence type="ECO:0000259" key="16">
    <source>
        <dbReference type="PROSITE" id="PS50821"/>
    </source>
</evidence>
<dbReference type="Gene3D" id="3.30.160.380">
    <property type="entry name" value="Dicer dimerisation domain"/>
    <property type="match status" value="1"/>
</dbReference>
<dbReference type="InterPro" id="IPR011545">
    <property type="entry name" value="DEAD/DEAH_box_helicase_dom"/>
</dbReference>
<dbReference type="InterPro" id="IPR038248">
    <property type="entry name" value="Dicer_dimer_sf"/>
</dbReference>
<dbReference type="SMART" id="SM00535">
    <property type="entry name" value="RIBOc"/>
    <property type="match status" value="2"/>
</dbReference>
<feature type="domain" description="PAZ" evidence="16">
    <location>
        <begin position="764"/>
        <end position="885"/>
    </location>
</feature>
<reference evidence="20" key="1">
    <citation type="journal article" date="2020" name="G3 (Bethesda)">
        <title>High-Quality Assemblies for Three Invasive Social Wasps from the &lt;i&gt;Vespula&lt;/i&gt; Genus.</title>
        <authorList>
            <person name="Harrop T.W.R."/>
            <person name="Guhlin J."/>
            <person name="McLaughlin G.M."/>
            <person name="Permina E."/>
            <person name="Stockwell P."/>
            <person name="Gilligan J."/>
            <person name="Le Lec M.F."/>
            <person name="Gruber M.A.M."/>
            <person name="Quinn O."/>
            <person name="Lovegrove M."/>
            <person name="Duncan E.J."/>
            <person name="Remnant E.J."/>
            <person name="Van Eeckhoven J."/>
            <person name="Graham B."/>
            <person name="Knapp R.A."/>
            <person name="Langford K.W."/>
            <person name="Kronenberg Z."/>
            <person name="Press M.O."/>
            <person name="Eacker S.M."/>
            <person name="Wilson-Rankin E.E."/>
            <person name="Purcell J."/>
            <person name="Lester P.J."/>
            <person name="Dearden P.K."/>
        </authorList>
    </citation>
    <scope>NUCLEOTIDE SEQUENCE</scope>
    <source>
        <strain evidence="20">Linc-1</strain>
    </source>
</reference>
<dbReference type="Gene3D" id="3.30.160.20">
    <property type="match status" value="1"/>
</dbReference>
<dbReference type="PROSITE" id="PS51327">
    <property type="entry name" value="DICER_DSRBF"/>
    <property type="match status" value="1"/>
</dbReference>
<dbReference type="GO" id="GO:0005524">
    <property type="term" value="F:ATP binding"/>
    <property type="evidence" value="ECO:0007669"/>
    <property type="project" value="UniProtKB-KW"/>
</dbReference>
<evidence type="ECO:0000256" key="8">
    <source>
        <dbReference type="ARBA" id="ARBA00022840"/>
    </source>
</evidence>
<protein>
    <recommendedName>
        <fullName evidence="22">Dicer-2</fullName>
    </recommendedName>
</protein>
<dbReference type="PROSITE" id="PS51192">
    <property type="entry name" value="HELICASE_ATP_BIND_1"/>
    <property type="match status" value="1"/>
</dbReference>
<comment type="cofactor">
    <cofactor evidence="1">
        <name>Mn(2+)</name>
        <dbReference type="ChEBI" id="CHEBI:29035"/>
    </cofactor>
</comment>
<dbReference type="Pfam" id="PF03368">
    <property type="entry name" value="Dicer_dimer"/>
    <property type="match status" value="1"/>
</dbReference>
<keyword evidence="21" id="KW-1185">Reference proteome</keyword>
<keyword evidence="9" id="KW-0460">Magnesium</keyword>
<evidence type="ECO:0000256" key="5">
    <source>
        <dbReference type="ARBA" id="ARBA00022741"/>
    </source>
</evidence>
<sequence>MENKSEEFIARPYQIDLYEKALKSNTIIYLPTGSGKTFIAMMLLKKLSIAIQKPYSKGGKRTVFAVNTVPLVTQQTEYIARHTRLSCKGYCGDMNVDYWTKETWLQELEEYQVLVMTSQIFLDIIIHGYLHLNRINLIIFDECHRGVNDHPMRQIMQQFERCEASEQPRILALSATLLNSNVKLHNIIESIKTLEITFHSKIATVDNVKGYCTNPKEVVVRYETYAQTESWYKAIMFLRNVAGLLNVACIPSNRDFNQSSREFKRKSVNVKLLNLIEDIKEHADITDRVLRLITLLKNFNDTKSGNQKFCCIIFVKRRFTAKVLYHVLKDVHAYDESYGFLFPDYIIGFNNSPYKNSKEILCISKWNREVLHRFRNGLTNCVIATDVLDEGVDIPVCTLVIRFDLPLDFRSYIQSKGRARYSSSQYAIMLNKNDHNYIKKHMLFQDIDKSLQKILVGKSELRKEPTAKEIKDQLYSYTIEPYIVKTSENTESILTEQAAISLINRYCGLLLKSKFISLSPVWRLYKINEEKKQFQVSLKLPTLSPLKEIVFGDVMSSIDAAKRSAAFKTCIKLHQIGELSDNLMPCINVIPEDTNYLFPNWIDEDIKSNPGTNRRRRYHKLMYPEPLYGTFPSKGITLYLHILCTEPVYSVPQDNRNLVFYNLLRDSAGFGILSTKSIPQIPSFPIFMNVGELKVDVKVDYEKMILTSEQIEELKIFHTTIFSNIISVIKPFMTFDNDNLDNCFLIVPTDKEHKINWSVVTKYKYINYVKPSTPLQNVDFELALIVPDYRLSPNVYVVTQVCDDLAPNSCFPTNDFLTYAHYYDQKHELKIRDLNQSMLEVKPISTKINCIKPRNMKSGLSKRKRADALEDYDEHLVPELCCKVEFPALYWLKATTLPSILHRISQLLIALDLRETITKEANLGTSLSDLLNHIWPPLIIDIQESEAKAEQMSEGTFDEIIQTGQPILDLNGPEIDVLNTDANLYPWSKEEEPPDIDRNAEYIQLIDIEYYNHFMSSTCGSEMIYTQRKAKIIDYKSRPKVTVPPLKILEVNDKIGPEPIQIMQALITNGNDVFDLERLEILGDSYLKFIISLYLYSIFPNYNEGRLTALKGKMIGNRNLYYCGTKKSIPGCMKVDDFIPMSTFIPPAYTTFRPLQKILLDAKVSPNVLYELNIPEEERFSGYISENTKSEMQTKVLNWAAAETQTGIEYYIGVQIVPDKAVADCVEALISVYLKSMGMVGAAKLLIWFGILPSYTNINELLYSVTQKPEINPGDPNEYMPWAETIEKSMNYKFQNRSYLLQAFTHPSYTENTVTEAYQRLEFLGDAIIGYIHEYLGVLSPGEVTDLRSALVNNITFACLAVRYGLHTALLSYAPHLNDVIDRFVKFQEERNYVIDNENLWILLEEEECNMAEYVDVPKVLSDIFESFIAAVYLDTNKNITEVWDLLFALMNKEIDIFSKDVPKQPVRLIYESLGSNARFLPPTLIDGTNTIMVSLEIVNKRKSKIFHGFGANKRQAKCAAAKQALKFLRCKNE</sequence>
<dbReference type="FunFam" id="1.10.1520.10:FF:000004">
    <property type="entry name" value="Endoribonuclease dicer-like 1"/>
    <property type="match status" value="1"/>
</dbReference>
<evidence type="ECO:0000256" key="12">
    <source>
        <dbReference type="ARBA" id="ARBA00035116"/>
    </source>
</evidence>
<dbReference type="InterPro" id="IPR001650">
    <property type="entry name" value="Helicase_C-like"/>
</dbReference>
<dbReference type="PROSITE" id="PS51194">
    <property type="entry name" value="HELICASE_CTER"/>
    <property type="match status" value="1"/>
</dbReference>
<dbReference type="GO" id="GO:0004386">
    <property type="term" value="F:helicase activity"/>
    <property type="evidence" value="ECO:0007669"/>
    <property type="project" value="UniProtKB-KW"/>
</dbReference>
<dbReference type="Pfam" id="PF00271">
    <property type="entry name" value="Helicase_C"/>
    <property type="match status" value="1"/>
</dbReference>
<dbReference type="Gene3D" id="2.170.260.10">
    <property type="entry name" value="paz domain"/>
    <property type="match status" value="1"/>
</dbReference>
<dbReference type="Pfam" id="PF00636">
    <property type="entry name" value="Ribonuclease_3"/>
    <property type="match status" value="2"/>
</dbReference>
<feature type="domain" description="Helicase C-terminal" evidence="18">
    <location>
        <begin position="288"/>
        <end position="462"/>
    </location>
</feature>
<dbReference type="Pfam" id="PF20931">
    <property type="entry name" value="Dicer_platform"/>
    <property type="match status" value="1"/>
</dbReference>
<dbReference type="InterPro" id="IPR000999">
    <property type="entry name" value="RNase_III_dom"/>
</dbReference>
<proteinExistence type="inferred from homology"/>
<dbReference type="InterPro" id="IPR027417">
    <property type="entry name" value="P-loop_NTPase"/>
</dbReference>
<dbReference type="Pfam" id="PF00270">
    <property type="entry name" value="DEAD"/>
    <property type="match status" value="1"/>
</dbReference>
<dbReference type="InterPro" id="IPR036389">
    <property type="entry name" value="RNase_III_sf"/>
</dbReference>
<evidence type="ECO:0008006" key="22">
    <source>
        <dbReference type="Google" id="ProtNLM"/>
    </source>
</evidence>
<keyword evidence="8" id="KW-0067">ATP-binding</keyword>
<evidence type="ECO:0000313" key="21">
    <source>
        <dbReference type="Proteomes" id="UP000617340"/>
    </source>
</evidence>
<organism evidence="20 21">
    <name type="scientific">Vespula germanica</name>
    <name type="common">German yellow jacket</name>
    <name type="synonym">Paravespula germanica</name>
    <dbReference type="NCBI Taxonomy" id="30212"/>
    <lineage>
        <taxon>Eukaryota</taxon>
        <taxon>Metazoa</taxon>
        <taxon>Ecdysozoa</taxon>
        <taxon>Arthropoda</taxon>
        <taxon>Hexapoda</taxon>
        <taxon>Insecta</taxon>
        <taxon>Pterygota</taxon>
        <taxon>Neoptera</taxon>
        <taxon>Endopterygota</taxon>
        <taxon>Hymenoptera</taxon>
        <taxon>Apocrita</taxon>
        <taxon>Aculeata</taxon>
        <taxon>Vespoidea</taxon>
        <taxon>Vespidae</taxon>
        <taxon>Vespinae</taxon>
        <taxon>Vespula</taxon>
    </lineage>
</organism>
<dbReference type="InterPro" id="IPR014001">
    <property type="entry name" value="Helicase_ATP-bd"/>
</dbReference>
<feature type="domain" description="DRBM" evidence="14">
    <location>
        <begin position="1509"/>
        <end position="1531"/>
    </location>
</feature>
<dbReference type="PROSITE" id="PS50137">
    <property type="entry name" value="DS_RBD"/>
    <property type="match status" value="1"/>
</dbReference>
<dbReference type="Pfam" id="PF20932">
    <property type="entry name" value="Dicer_dsRBD"/>
    <property type="match status" value="1"/>
</dbReference>
<evidence type="ECO:0000259" key="18">
    <source>
        <dbReference type="PROSITE" id="PS51194"/>
    </source>
</evidence>
<comment type="cofactor">
    <cofactor evidence="2">
        <name>Mg(2+)</name>
        <dbReference type="ChEBI" id="CHEBI:18420"/>
    </cofactor>
</comment>
<dbReference type="GO" id="GO:0005737">
    <property type="term" value="C:cytoplasm"/>
    <property type="evidence" value="ECO:0007669"/>
    <property type="project" value="TreeGrafter"/>
</dbReference>
<dbReference type="GO" id="GO:0004530">
    <property type="term" value="F:deoxyribonuclease I activity"/>
    <property type="evidence" value="ECO:0007669"/>
    <property type="project" value="TreeGrafter"/>
</dbReference>
<feature type="domain" description="Helicase ATP-binding" evidence="17">
    <location>
        <begin position="17"/>
        <end position="195"/>
    </location>
</feature>
<evidence type="ECO:0000256" key="7">
    <source>
        <dbReference type="ARBA" id="ARBA00022806"/>
    </source>
</evidence>
<dbReference type="SUPFAM" id="SSF69065">
    <property type="entry name" value="RNase III domain-like"/>
    <property type="match status" value="2"/>
</dbReference>
<keyword evidence="11" id="KW-0943">RNA-mediated gene silencing</keyword>
<dbReference type="Gene3D" id="1.10.1520.10">
    <property type="entry name" value="Ribonuclease III domain"/>
    <property type="match status" value="2"/>
</dbReference>
<dbReference type="GO" id="GO:0004525">
    <property type="term" value="F:ribonuclease III activity"/>
    <property type="evidence" value="ECO:0007669"/>
    <property type="project" value="UniProtKB-EC"/>
</dbReference>
<evidence type="ECO:0000259" key="17">
    <source>
        <dbReference type="PROSITE" id="PS51192"/>
    </source>
</evidence>
<dbReference type="GO" id="GO:0031054">
    <property type="term" value="P:pre-miRNA processing"/>
    <property type="evidence" value="ECO:0007669"/>
    <property type="project" value="InterPro"/>
</dbReference>
<name>A0A834NJQ7_VESGE</name>
<comment type="caution">
    <text evidence="20">The sequence shown here is derived from an EMBL/GenBank/DDBJ whole genome shotgun (WGS) entry which is preliminary data.</text>
</comment>
<evidence type="ECO:0000256" key="13">
    <source>
        <dbReference type="PROSITE-ProRule" id="PRU00657"/>
    </source>
</evidence>
<dbReference type="GO" id="GO:0005634">
    <property type="term" value="C:nucleus"/>
    <property type="evidence" value="ECO:0007669"/>
    <property type="project" value="TreeGrafter"/>
</dbReference>
<evidence type="ECO:0000256" key="11">
    <source>
        <dbReference type="ARBA" id="ARBA00023158"/>
    </source>
</evidence>
<evidence type="ECO:0000259" key="15">
    <source>
        <dbReference type="PROSITE" id="PS50142"/>
    </source>
</evidence>
<dbReference type="SUPFAM" id="SSF52540">
    <property type="entry name" value="P-loop containing nucleoside triphosphate hydrolases"/>
    <property type="match status" value="1"/>
</dbReference>
<dbReference type="PANTHER" id="PTHR14950">
    <property type="entry name" value="DICER-RELATED"/>
    <property type="match status" value="1"/>
</dbReference>
<keyword evidence="3" id="KW-0540">Nuclease</keyword>
<evidence type="ECO:0000256" key="6">
    <source>
        <dbReference type="ARBA" id="ARBA00022801"/>
    </source>
</evidence>
<dbReference type="PROSITE" id="PS00517">
    <property type="entry name" value="RNASE_3_1"/>
    <property type="match status" value="1"/>
</dbReference>
<dbReference type="GO" id="GO:0003723">
    <property type="term" value="F:RNA binding"/>
    <property type="evidence" value="ECO:0007669"/>
    <property type="project" value="UniProtKB-UniRule"/>
</dbReference>
<feature type="domain" description="Dicer dsRNA-binding fold" evidence="19">
    <location>
        <begin position="499"/>
        <end position="593"/>
    </location>
</feature>
<dbReference type="PROSITE" id="PS50142">
    <property type="entry name" value="RNASE_3_2"/>
    <property type="match status" value="2"/>
</dbReference>
<feature type="domain" description="RNase III" evidence="15">
    <location>
        <begin position="1283"/>
        <end position="1437"/>
    </location>
</feature>
<dbReference type="InterPro" id="IPR044441">
    <property type="entry name" value="DICER_DSRM"/>
</dbReference>